<dbReference type="EMBL" id="JANAWD010000787">
    <property type="protein sequence ID" value="KAJ3475860.1"/>
    <property type="molecule type" value="Genomic_DNA"/>
</dbReference>
<evidence type="ECO:0000313" key="2">
    <source>
        <dbReference type="EMBL" id="KAJ3475860.1"/>
    </source>
</evidence>
<name>A0AAD5URQ9_9APHY</name>
<protein>
    <submittedName>
        <fullName evidence="2">Uncharacterized protein</fullName>
    </submittedName>
</protein>
<accession>A0AAD5URQ9</accession>
<dbReference type="Proteomes" id="UP001212997">
    <property type="component" value="Unassembled WGS sequence"/>
</dbReference>
<evidence type="ECO:0000313" key="3">
    <source>
        <dbReference type="Proteomes" id="UP001212997"/>
    </source>
</evidence>
<dbReference type="AlphaFoldDB" id="A0AAD5URQ9"/>
<feature type="compositionally biased region" description="Basic and acidic residues" evidence="1">
    <location>
        <begin position="60"/>
        <end position="72"/>
    </location>
</feature>
<keyword evidence="3" id="KW-1185">Reference proteome</keyword>
<comment type="caution">
    <text evidence="2">The sequence shown here is derived from an EMBL/GenBank/DDBJ whole genome shotgun (WGS) entry which is preliminary data.</text>
</comment>
<reference evidence="2" key="1">
    <citation type="submission" date="2022-07" db="EMBL/GenBank/DDBJ databases">
        <title>Genome Sequence of Physisporinus lineatus.</title>
        <authorList>
            <person name="Buettner E."/>
        </authorList>
    </citation>
    <scope>NUCLEOTIDE SEQUENCE</scope>
    <source>
        <strain evidence="2">VT162</strain>
    </source>
</reference>
<proteinExistence type="predicted"/>
<evidence type="ECO:0000256" key="1">
    <source>
        <dbReference type="SAM" id="MobiDB-lite"/>
    </source>
</evidence>
<feature type="region of interest" description="Disordered" evidence="1">
    <location>
        <begin position="60"/>
        <end position="80"/>
    </location>
</feature>
<sequence>MGLGEANPITAESEEARVKSTLSVAPANKAGPSKQANKNILMSEVKQGIANMTQLDLGTEQEKEPYYKRHDPLTFGTSSF</sequence>
<gene>
    <name evidence="2" type="ORF">NLI96_g11552</name>
</gene>
<organism evidence="2 3">
    <name type="scientific">Meripilus lineatus</name>
    <dbReference type="NCBI Taxonomy" id="2056292"/>
    <lineage>
        <taxon>Eukaryota</taxon>
        <taxon>Fungi</taxon>
        <taxon>Dikarya</taxon>
        <taxon>Basidiomycota</taxon>
        <taxon>Agaricomycotina</taxon>
        <taxon>Agaricomycetes</taxon>
        <taxon>Polyporales</taxon>
        <taxon>Meripilaceae</taxon>
        <taxon>Meripilus</taxon>
    </lineage>
</organism>